<accession>A0A1H1AIL1</accession>
<dbReference type="PROSITE" id="PS50263">
    <property type="entry name" value="CN_HYDROLASE"/>
    <property type="match status" value="1"/>
</dbReference>
<dbReference type="RefSeq" id="WP_092522092.1">
    <property type="nucleotide sequence ID" value="NZ_FNKO01000001.1"/>
</dbReference>
<organism evidence="3 4">
    <name type="scientific">Actinopolyspora saharensis</name>
    <dbReference type="NCBI Taxonomy" id="995062"/>
    <lineage>
        <taxon>Bacteria</taxon>
        <taxon>Bacillati</taxon>
        <taxon>Actinomycetota</taxon>
        <taxon>Actinomycetes</taxon>
        <taxon>Actinopolysporales</taxon>
        <taxon>Actinopolysporaceae</taxon>
        <taxon>Actinopolyspora</taxon>
    </lineage>
</organism>
<name>A0A1H1AIL1_9ACTN</name>
<dbReference type="InterPro" id="IPR003010">
    <property type="entry name" value="C-N_Hydrolase"/>
</dbReference>
<evidence type="ECO:0000259" key="2">
    <source>
        <dbReference type="PROSITE" id="PS50263"/>
    </source>
</evidence>
<reference evidence="4" key="1">
    <citation type="submission" date="2016-10" db="EMBL/GenBank/DDBJ databases">
        <authorList>
            <person name="Varghese N."/>
            <person name="Submissions S."/>
        </authorList>
    </citation>
    <scope>NUCLEOTIDE SEQUENCE [LARGE SCALE GENOMIC DNA]</scope>
    <source>
        <strain evidence="4">DSM 45459</strain>
    </source>
</reference>
<dbReference type="InterPro" id="IPR036526">
    <property type="entry name" value="C-N_Hydrolase_sf"/>
</dbReference>
<keyword evidence="1 3" id="KW-0378">Hydrolase</keyword>
<dbReference type="Pfam" id="PF00795">
    <property type="entry name" value="CN_hydrolase"/>
    <property type="match status" value="1"/>
</dbReference>
<dbReference type="STRING" id="995062.SAMN04489718_1598"/>
<dbReference type="PANTHER" id="PTHR43674">
    <property type="entry name" value="NITRILASE C965.09-RELATED"/>
    <property type="match status" value="1"/>
</dbReference>
<keyword evidence="4" id="KW-1185">Reference proteome</keyword>
<dbReference type="PANTHER" id="PTHR43674:SF2">
    <property type="entry name" value="BETA-UREIDOPROPIONASE"/>
    <property type="match status" value="1"/>
</dbReference>
<dbReference type="InterPro" id="IPR050345">
    <property type="entry name" value="Aliph_Amidase/BUP"/>
</dbReference>
<feature type="domain" description="CN hydrolase" evidence="2">
    <location>
        <begin position="22"/>
        <end position="282"/>
    </location>
</feature>
<gene>
    <name evidence="3" type="ORF">SAMN04489718_1598</name>
</gene>
<dbReference type="Gene3D" id="3.60.110.10">
    <property type="entry name" value="Carbon-nitrogen hydrolase"/>
    <property type="match status" value="1"/>
</dbReference>
<proteinExistence type="predicted"/>
<evidence type="ECO:0000313" key="3">
    <source>
        <dbReference type="EMBL" id="SDQ39518.1"/>
    </source>
</evidence>
<dbReference type="SUPFAM" id="SSF56317">
    <property type="entry name" value="Carbon-nitrogen hydrolase"/>
    <property type="match status" value="1"/>
</dbReference>
<dbReference type="GO" id="GO:0050126">
    <property type="term" value="F:N-carbamoylputrescine amidase activity"/>
    <property type="evidence" value="ECO:0007669"/>
    <property type="project" value="TreeGrafter"/>
</dbReference>
<dbReference type="EMBL" id="FNKO01000001">
    <property type="protein sequence ID" value="SDQ39518.1"/>
    <property type="molecule type" value="Genomic_DNA"/>
</dbReference>
<sequence>MSPIRAVCRLNSQEPPYAGSGLRLGIFQAENPVGTPEAVEKNLRRLHEAVRMASTYRCQLTVFPECYVTGYALSPEECQQLAEPSSGNTVSTARELSLRHETAIALPYVERAARGTVHDSIALVSDGELVANYRKTHLYGAAERANFTAGTELPPVCKINQYPVGLLNCYECEFPPLYQNLVQRGAGLVVGPTAADQHFVLHDGTPTQVPYPDATEHIIPAMASVWRVFVAYANRRGWESTERGHWQYRGNSGVWAPDGSALVTAGPEERAVDSLLVSDCVPDRIPPFSPEGDHYSDLRVSLREELLPAT</sequence>
<dbReference type="Proteomes" id="UP000199301">
    <property type="component" value="Unassembled WGS sequence"/>
</dbReference>
<dbReference type="OrthoDB" id="4008466at2"/>
<evidence type="ECO:0000256" key="1">
    <source>
        <dbReference type="ARBA" id="ARBA00022801"/>
    </source>
</evidence>
<protein>
    <submittedName>
        <fullName evidence="3">Predicted amidohydrolase</fullName>
    </submittedName>
</protein>
<dbReference type="GO" id="GO:0033388">
    <property type="term" value="P:putrescine biosynthetic process from arginine"/>
    <property type="evidence" value="ECO:0007669"/>
    <property type="project" value="TreeGrafter"/>
</dbReference>
<evidence type="ECO:0000313" key="4">
    <source>
        <dbReference type="Proteomes" id="UP000199301"/>
    </source>
</evidence>
<dbReference type="AlphaFoldDB" id="A0A1H1AIL1"/>